<dbReference type="EMBL" id="JBHTHR010000079">
    <property type="protein sequence ID" value="MFD0800651.1"/>
    <property type="molecule type" value="Genomic_DNA"/>
</dbReference>
<name>A0ABW3BBF6_9ACTN</name>
<gene>
    <name evidence="2" type="ORF">ACFQZU_04870</name>
</gene>
<dbReference type="SUPFAM" id="SSF110849">
    <property type="entry name" value="ParB/Sulfiredoxin"/>
    <property type="match status" value="1"/>
</dbReference>
<reference evidence="3" key="1">
    <citation type="journal article" date="2019" name="Int. J. Syst. Evol. Microbiol.">
        <title>The Global Catalogue of Microorganisms (GCM) 10K type strain sequencing project: providing services to taxonomists for standard genome sequencing and annotation.</title>
        <authorList>
            <consortium name="The Broad Institute Genomics Platform"/>
            <consortium name="The Broad Institute Genome Sequencing Center for Infectious Disease"/>
            <person name="Wu L."/>
            <person name="Ma J."/>
        </authorList>
    </citation>
    <scope>NUCLEOTIDE SEQUENCE [LARGE SCALE GENOMIC DNA]</scope>
    <source>
        <strain evidence="3">CCUG 63369</strain>
    </source>
</reference>
<accession>A0ABW3BBF6</accession>
<comment type="caution">
    <text evidence="2">The sequence shown here is derived from an EMBL/GenBank/DDBJ whole genome shotgun (WGS) entry which is preliminary data.</text>
</comment>
<feature type="region of interest" description="Disordered" evidence="1">
    <location>
        <begin position="317"/>
        <end position="350"/>
    </location>
</feature>
<sequence length="481" mass="54231">MASYEDFGKPPASKETSRIIEERIAERSKQGLRETFTVNFRDKQIPVEIIDIELDSLYLNPGTHRIRAQRDLKPDKDQELRDNPWGAAGQDYLRSLLMATPSDPNKSDPEFYELKENLRQEGQNDAGLITRWGVLVDGNTRAVALKELGKQTMRVGVLPADATWQDVSAVELNLQMRLDQRRDYTYINRLLAYGELQESGKTAEEIAPMFRVQKKTVNRDLWVLNQLRELVERSRAGQHSLRLMDFEEDQEKLRELHRKYEDLRATDPDAAEALKEYRLSALVLKFSKTDLRLVEDDFQSRYLDRYLREDVRKGLEQGDDAKTDGSVRIPGLNAAVTPGSGAQGGSVGAQARRLTDTLLRDKARAGGAALGEGEPEAAERLESVREAMKSSLKLAGSNARVKKQEKATAERISTAAEEIRQCSHELVQSRAKQALDVEAFDDALVYLRDSLHELARHASKIRSETGGGVEWLLNAAKRSNS</sequence>
<evidence type="ECO:0000313" key="3">
    <source>
        <dbReference type="Proteomes" id="UP001596956"/>
    </source>
</evidence>
<proteinExistence type="predicted"/>
<keyword evidence="3" id="KW-1185">Reference proteome</keyword>
<dbReference type="Proteomes" id="UP001596956">
    <property type="component" value="Unassembled WGS sequence"/>
</dbReference>
<evidence type="ECO:0000256" key="1">
    <source>
        <dbReference type="SAM" id="MobiDB-lite"/>
    </source>
</evidence>
<organism evidence="2 3">
    <name type="scientific">Streptomonospora algeriensis</name>
    <dbReference type="NCBI Taxonomy" id="995084"/>
    <lineage>
        <taxon>Bacteria</taxon>
        <taxon>Bacillati</taxon>
        <taxon>Actinomycetota</taxon>
        <taxon>Actinomycetes</taxon>
        <taxon>Streptosporangiales</taxon>
        <taxon>Nocardiopsidaceae</taxon>
        <taxon>Streptomonospora</taxon>
    </lineage>
</organism>
<evidence type="ECO:0000313" key="2">
    <source>
        <dbReference type="EMBL" id="MFD0800651.1"/>
    </source>
</evidence>
<dbReference type="InterPro" id="IPR036086">
    <property type="entry name" value="ParB/Sulfiredoxin_sf"/>
</dbReference>
<protein>
    <submittedName>
        <fullName evidence="2">Transcriptional regulator</fullName>
    </submittedName>
</protein>